<keyword evidence="3" id="KW-1133">Transmembrane helix</keyword>
<protein>
    <submittedName>
        <fullName evidence="4">Transmembrane protein, putative</fullName>
    </submittedName>
</protein>
<evidence type="ECO:0000256" key="1">
    <source>
        <dbReference type="ARBA" id="ARBA00022737"/>
    </source>
</evidence>
<dbReference type="InParanoid" id="Q22CZ7"/>
<feature type="region of interest" description="Disordered" evidence="2">
    <location>
        <begin position="1073"/>
        <end position="1119"/>
    </location>
</feature>
<feature type="compositionally biased region" description="Basic and acidic residues" evidence="2">
    <location>
        <begin position="1132"/>
        <end position="1151"/>
    </location>
</feature>
<feature type="region of interest" description="Disordered" evidence="2">
    <location>
        <begin position="99"/>
        <end position="136"/>
    </location>
</feature>
<dbReference type="EMBL" id="GG662521">
    <property type="protein sequence ID" value="EAR83122.2"/>
    <property type="molecule type" value="Genomic_DNA"/>
</dbReference>
<feature type="compositionally biased region" description="Low complexity" evidence="2">
    <location>
        <begin position="907"/>
        <end position="921"/>
    </location>
</feature>
<dbReference type="Proteomes" id="UP000009168">
    <property type="component" value="Unassembled WGS sequence"/>
</dbReference>
<dbReference type="PANTHER" id="PTHR12345">
    <property type="entry name" value="SYNTENIN RELATED"/>
    <property type="match status" value="1"/>
</dbReference>
<feature type="region of interest" description="Disordered" evidence="2">
    <location>
        <begin position="734"/>
        <end position="831"/>
    </location>
</feature>
<evidence type="ECO:0000313" key="4">
    <source>
        <dbReference type="EMBL" id="EAR83122.2"/>
    </source>
</evidence>
<dbReference type="PANTHER" id="PTHR12345:SF3">
    <property type="entry name" value="PDZ DOMAIN-CONTAINING PROTEIN"/>
    <property type="match status" value="1"/>
</dbReference>
<evidence type="ECO:0000256" key="3">
    <source>
        <dbReference type="SAM" id="Phobius"/>
    </source>
</evidence>
<dbReference type="GeneID" id="7830101"/>
<evidence type="ECO:0000313" key="5">
    <source>
        <dbReference type="Proteomes" id="UP000009168"/>
    </source>
</evidence>
<feature type="compositionally biased region" description="Low complexity" evidence="2">
    <location>
        <begin position="105"/>
        <end position="129"/>
    </location>
</feature>
<gene>
    <name evidence="4" type="ORF">TTHERM_01014390</name>
</gene>
<accession>Q22CZ7</accession>
<evidence type="ECO:0000256" key="2">
    <source>
        <dbReference type="SAM" id="MobiDB-lite"/>
    </source>
</evidence>
<dbReference type="InterPro" id="IPR051230">
    <property type="entry name" value="APP-Binding"/>
</dbReference>
<feature type="compositionally biased region" description="Acidic residues" evidence="2">
    <location>
        <begin position="1096"/>
        <end position="1118"/>
    </location>
</feature>
<dbReference type="RefSeq" id="XP_001030785.2">
    <property type="nucleotide sequence ID" value="XM_001030785.2"/>
</dbReference>
<dbReference type="GO" id="GO:0005886">
    <property type="term" value="C:plasma membrane"/>
    <property type="evidence" value="ECO:0007669"/>
    <property type="project" value="TreeGrafter"/>
</dbReference>
<keyword evidence="3" id="KW-0472">Membrane</keyword>
<feature type="compositionally biased region" description="Basic and acidic residues" evidence="2">
    <location>
        <begin position="941"/>
        <end position="950"/>
    </location>
</feature>
<feature type="compositionally biased region" description="Polar residues" evidence="2">
    <location>
        <begin position="739"/>
        <end position="755"/>
    </location>
</feature>
<dbReference type="GO" id="GO:0005737">
    <property type="term" value="C:cytoplasm"/>
    <property type="evidence" value="ECO:0007669"/>
    <property type="project" value="TreeGrafter"/>
</dbReference>
<feature type="region of interest" description="Disordered" evidence="2">
    <location>
        <begin position="1132"/>
        <end position="1233"/>
    </location>
</feature>
<feature type="region of interest" description="Disordered" evidence="2">
    <location>
        <begin position="907"/>
        <end position="950"/>
    </location>
</feature>
<dbReference type="KEGG" id="tet:TTHERM_01014390"/>
<keyword evidence="3 4" id="KW-0812">Transmembrane</keyword>
<feature type="compositionally biased region" description="Polar residues" evidence="2">
    <location>
        <begin position="1152"/>
        <end position="1181"/>
    </location>
</feature>
<feature type="compositionally biased region" description="Polar residues" evidence="2">
    <location>
        <begin position="1217"/>
        <end position="1233"/>
    </location>
</feature>
<feature type="transmembrane region" description="Helical" evidence="3">
    <location>
        <begin position="26"/>
        <end position="45"/>
    </location>
</feature>
<keyword evidence="5" id="KW-1185">Reference proteome</keyword>
<feature type="compositionally biased region" description="Basic and acidic residues" evidence="2">
    <location>
        <begin position="760"/>
        <end position="772"/>
    </location>
</feature>
<organism evidence="4 5">
    <name type="scientific">Tetrahymena thermophila (strain SB210)</name>
    <dbReference type="NCBI Taxonomy" id="312017"/>
    <lineage>
        <taxon>Eukaryota</taxon>
        <taxon>Sar</taxon>
        <taxon>Alveolata</taxon>
        <taxon>Ciliophora</taxon>
        <taxon>Intramacronucleata</taxon>
        <taxon>Oligohymenophorea</taxon>
        <taxon>Hymenostomatida</taxon>
        <taxon>Tetrahymenina</taxon>
        <taxon>Tetrahymenidae</taxon>
        <taxon>Tetrahymena</taxon>
    </lineage>
</organism>
<keyword evidence="1" id="KW-0677">Repeat</keyword>
<name>Q22CZ7_TETTS</name>
<feature type="non-terminal residue" evidence="4">
    <location>
        <position position="1"/>
    </location>
</feature>
<reference evidence="5" key="1">
    <citation type="journal article" date="2006" name="PLoS Biol.">
        <title>Macronuclear genome sequence of the ciliate Tetrahymena thermophila, a model eukaryote.</title>
        <authorList>
            <person name="Eisen J.A."/>
            <person name="Coyne R.S."/>
            <person name="Wu M."/>
            <person name="Wu D."/>
            <person name="Thiagarajan M."/>
            <person name="Wortman J.R."/>
            <person name="Badger J.H."/>
            <person name="Ren Q."/>
            <person name="Amedeo P."/>
            <person name="Jones K.M."/>
            <person name="Tallon L.J."/>
            <person name="Delcher A.L."/>
            <person name="Salzberg S.L."/>
            <person name="Silva J.C."/>
            <person name="Haas B.J."/>
            <person name="Majoros W.H."/>
            <person name="Farzad M."/>
            <person name="Carlton J.M."/>
            <person name="Smith R.K. Jr."/>
            <person name="Garg J."/>
            <person name="Pearlman R.E."/>
            <person name="Karrer K.M."/>
            <person name="Sun L."/>
            <person name="Manning G."/>
            <person name="Elde N.C."/>
            <person name="Turkewitz A.P."/>
            <person name="Asai D.J."/>
            <person name="Wilkes D.E."/>
            <person name="Wang Y."/>
            <person name="Cai H."/>
            <person name="Collins K."/>
            <person name="Stewart B.A."/>
            <person name="Lee S.R."/>
            <person name="Wilamowska K."/>
            <person name="Weinberg Z."/>
            <person name="Ruzzo W.L."/>
            <person name="Wloga D."/>
            <person name="Gaertig J."/>
            <person name="Frankel J."/>
            <person name="Tsao C.-C."/>
            <person name="Gorovsky M.A."/>
            <person name="Keeling P.J."/>
            <person name="Waller R.F."/>
            <person name="Patron N.J."/>
            <person name="Cherry J.M."/>
            <person name="Stover N.A."/>
            <person name="Krieger C.J."/>
            <person name="del Toro C."/>
            <person name="Ryder H.F."/>
            <person name="Williamson S.C."/>
            <person name="Barbeau R.A."/>
            <person name="Hamilton E.P."/>
            <person name="Orias E."/>
        </authorList>
    </citation>
    <scope>NUCLEOTIDE SEQUENCE [LARGE SCALE GENOMIC DNA]</scope>
    <source>
        <strain evidence="5">SB210</strain>
    </source>
</reference>
<sequence>IINREKNQYQFQIKIMRQILGRRSDIYYNFLGLLKVITLMMVIQLQNVLSKEPIEVYEIPKTEFYLDHTQKGHQKFYQFQLTSVSNFYLISLNKQNIQSSDDSKTNSQNQNQATNNNSTNSDNTENNNDQNEDVPSCSLNFEGGEFEIIDNFEIYQNIISNMMQVSRSDNEYYYFYLDNLLQLYTYRVNTKKETLKYLGHKKIEFEDFILNSTDPSNPQTVFISYNHNANDSNSNQEDGASQPNQRLRRNLQLDNQFSQQTFNTIQSRSFMEQSKKEEYIIEQTKRKLSEDKEEEKFQQIKLLKLLNWKDQIICVVNQSIYIIYQDKAQRIYKFDTIIDIDILEDLLFVASGTGGLKVFEIQQNVAGSSQGRDIYLKKIASIKWQDQYVRKVLIYNNRIYFVNKDSIYIYTLQGKTINFGCLISENEIPENLSIGSLQAQDNTLIALTYPKVNDLKNVTRSQNYKGYVEFLLNREILGGGSSNGANQGNFYESQGQCYYKIKQENDLPNIVKGVQIINNYILFGLENGMSGVQLGVTKSLLQDIQKGKWINNFIPNASNFKVIEGTQYLIAASATRLSLYQFQDYDVNIACKHDQILKNGSLVNYIDNKQINADHLEYIVYYLTNNCIQELSKQNGVITKQNTDINAIKSYFGYTSHNQNIEVYFYKQTDNSTCVIKQNVLIKQLQQSTSSGHGFFFGMVSSFVVCSIILLLVYILYKRKQQIQKKDLCKTPLKKNRQSKLPSQKHQDDQSSINKIVSKKSTEKDVSSKKDNPNNQSSASILTYNKNGKNTSAVFEDDNNSNNHHNQSNHEHFYQQNGQQKANKEELVDQDQQNLQQQQKLLDQQIQQMLLISQQQQQQYIQQIIQNPQFQQLSKYEQDRFLQHQYQQHLEYQRQIRLQQIKQHQQLNQQLQNQQKGGRNKLISPLQRKYGGNVDPILETDSDKKMSTRRDQEAFYRMKKRNNHYEENLMRSYKKNINVINDLNLNIQLEENVQPPSHNVFSPQNFQNVQIELDDDKADPEQQLTANMKNSNNFGEHLDDQGQNDYTIQTENQQIQNPKIPFMTLQSIQNSLKQNQQKNNTPKKKTKMSNNNQYEQYEDDSDQDEESDHVQQNEEEPSQIDQYAINQQIQHVDENVHEEKGKMSAESEIKTSESQTISDKMTRSNNETTSTASNRQLNVHSNKNYQQKQYKQKEKEVDDENEDENYHNSLNEDDNQQDNIHLNKNMEGSESIN</sequence>
<dbReference type="HOGENOM" id="CLU_269019_0_0_1"/>
<dbReference type="AlphaFoldDB" id="Q22CZ7"/>
<feature type="transmembrane region" description="Helical" evidence="3">
    <location>
        <begin position="695"/>
        <end position="717"/>
    </location>
</feature>
<proteinExistence type="predicted"/>
<feature type="compositionally biased region" description="Polar residues" evidence="2">
    <location>
        <begin position="773"/>
        <end position="793"/>
    </location>
</feature>